<feature type="domain" description="RagB/SusD" evidence="6">
    <location>
        <begin position="297"/>
        <end position="449"/>
    </location>
</feature>
<evidence type="ECO:0000313" key="8">
    <source>
        <dbReference type="EMBL" id="MBB6500422.1"/>
    </source>
</evidence>
<dbReference type="AlphaFoldDB" id="A0A7X0J4X6"/>
<reference evidence="8 9" key="1">
    <citation type="submission" date="2020-08" db="EMBL/GenBank/DDBJ databases">
        <title>Genomic Encyclopedia of Type Strains, Phase IV (KMG-V): Genome sequencing to study the core and pangenomes of soil and plant-associated prokaryotes.</title>
        <authorList>
            <person name="Whitman W."/>
        </authorList>
    </citation>
    <scope>NUCLEOTIDE SEQUENCE [LARGE SCALE GENOMIC DNA]</scope>
    <source>
        <strain evidence="8 9">M2T3</strain>
    </source>
</reference>
<keyword evidence="5" id="KW-0998">Cell outer membrane</keyword>
<evidence type="ECO:0000259" key="6">
    <source>
        <dbReference type="Pfam" id="PF07980"/>
    </source>
</evidence>
<keyword evidence="4" id="KW-0472">Membrane</keyword>
<dbReference type="Proteomes" id="UP000521017">
    <property type="component" value="Unassembled WGS sequence"/>
</dbReference>
<dbReference type="InterPro" id="IPR011990">
    <property type="entry name" value="TPR-like_helical_dom_sf"/>
</dbReference>
<dbReference type="Pfam" id="PF07980">
    <property type="entry name" value="SusD_RagB"/>
    <property type="match status" value="1"/>
</dbReference>
<evidence type="ECO:0000256" key="3">
    <source>
        <dbReference type="ARBA" id="ARBA00022729"/>
    </source>
</evidence>
<dbReference type="GO" id="GO:0009279">
    <property type="term" value="C:cell outer membrane"/>
    <property type="evidence" value="ECO:0007669"/>
    <property type="project" value="UniProtKB-SubCell"/>
</dbReference>
<keyword evidence="3" id="KW-0732">Signal</keyword>
<comment type="subcellular location">
    <subcellularLocation>
        <location evidence="1">Cell outer membrane</location>
    </subcellularLocation>
</comment>
<evidence type="ECO:0000256" key="2">
    <source>
        <dbReference type="ARBA" id="ARBA00006275"/>
    </source>
</evidence>
<name>A0A7X0J4X6_9SPHI</name>
<dbReference type="InterPro" id="IPR012944">
    <property type="entry name" value="SusD_RagB_dom"/>
</dbReference>
<gene>
    <name evidence="8" type="ORF">HDF25_002570</name>
</gene>
<feature type="domain" description="SusD-like N-terminal" evidence="7">
    <location>
        <begin position="78"/>
        <end position="238"/>
    </location>
</feature>
<dbReference type="RefSeq" id="WP_184625208.1">
    <property type="nucleotide sequence ID" value="NZ_JACHCC010000006.1"/>
</dbReference>
<comment type="caution">
    <text evidence="8">The sequence shown here is derived from an EMBL/GenBank/DDBJ whole genome shotgun (WGS) entry which is preliminary data.</text>
</comment>
<evidence type="ECO:0000313" key="9">
    <source>
        <dbReference type="Proteomes" id="UP000521017"/>
    </source>
</evidence>
<sequence length="499" mass="55306">MKNKNILLFAGVMALGLSSCKKDYLNTNPTDAVDNSAIFTTTANTDVALNGIYRYMYQRTTEISSNAQNKPGVGGIMLLQDFMGDDLHISSTNWFSSEASYSTTRNETNQILVYGYRTYYRMIANANMIIENVDAATGPDADKKRIKAEALTLRAYAHYWLVQLFAKRYNAAAKPNVQPGVPLMLSTKDTNKPRATVEDVYAAINKDLDDAIALNITSVYNKSHVSIWVTKGMKARVALTMQDYPNAIKFAKDIVDNGGFTLMTPAEYQTGFNNAGLAEYMWASMPTVDQDDTFGSYYAQIAYNANTSFMRGNPKRINAALYNQISATDVRKKMWEPAPTATNFPLPTTSFARQPYMSRKFSVKLTAGSSLGDVPLMRSAEMYLILAEAYASSGDNANGQSALFAFVSKRDPGAVKSVNMGQDLVTEVITNRRTELWGEGVRWLDLKRLNLGLDRNLATNFPSAPVTGVMVVPAGDVRWQWFIPRDELNANKNIGPQND</sequence>
<accession>A0A7X0J4X6</accession>
<dbReference type="Gene3D" id="1.25.40.390">
    <property type="match status" value="1"/>
</dbReference>
<evidence type="ECO:0000256" key="5">
    <source>
        <dbReference type="ARBA" id="ARBA00023237"/>
    </source>
</evidence>
<dbReference type="Pfam" id="PF14322">
    <property type="entry name" value="SusD-like_3"/>
    <property type="match status" value="1"/>
</dbReference>
<evidence type="ECO:0000256" key="4">
    <source>
        <dbReference type="ARBA" id="ARBA00023136"/>
    </source>
</evidence>
<evidence type="ECO:0000259" key="7">
    <source>
        <dbReference type="Pfam" id="PF14322"/>
    </source>
</evidence>
<dbReference type="PROSITE" id="PS51257">
    <property type="entry name" value="PROKAR_LIPOPROTEIN"/>
    <property type="match status" value="1"/>
</dbReference>
<evidence type="ECO:0008006" key="10">
    <source>
        <dbReference type="Google" id="ProtNLM"/>
    </source>
</evidence>
<organism evidence="8 9">
    <name type="scientific">Pedobacter cryoconitis</name>
    <dbReference type="NCBI Taxonomy" id="188932"/>
    <lineage>
        <taxon>Bacteria</taxon>
        <taxon>Pseudomonadati</taxon>
        <taxon>Bacteroidota</taxon>
        <taxon>Sphingobacteriia</taxon>
        <taxon>Sphingobacteriales</taxon>
        <taxon>Sphingobacteriaceae</taxon>
        <taxon>Pedobacter</taxon>
    </lineage>
</organism>
<comment type="similarity">
    <text evidence="2">Belongs to the SusD family.</text>
</comment>
<dbReference type="SUPFAM" id="SSF48452">
    <property type="entry name" value="TPR-like"/>
    <property type="match status" value="1"/>
</dbReference>
<proteinExistence type="inferred from homology"/>
<protein>
    <recommendedName>
        <fullName evidence="10">SusD-like starch-binding protein associating with outer membrane</fullName>
    </recommendedName>
</protein>
<evidence type="ECO:0000256" key="1">
    <source>
        <dbReference type="ARBA" id="ARBA00004442"/>
    </source>
</evidence>
<dbReference type="EMBL" id="JACHCC010000006">
    <property type="protein sequence ID" value="MBB6500422.1"/>
    <property type="molecule type" value="Genomic_DNA"/>
</dbReference>
<dbReference type="InterPro" id="IPR033985">
    <property type="entry name" value="SusD-like_N"/>
</dbReference>